<evidence type="ECO:0000259" key="1">
    <source>
        <dbReference type="Pfam" id="PF01882"/>
    </source>
</evidence>
<dbReference type="KEGG" id="tum:CBW65_17985"/>
<reference evidence="3" key="1">
    <citation type="submission" date="2017-05" db="EMBL/GenBank/DDBJ databases">
        <authorList>
            <person name="Sung H."/>
        </authorList>
    </citation>
    <scope>NUCLEOTIDE SEQUENCE [LARGE SCALE GENOMIC DNA]</scope>
    <source>
        <strain evidence="3">AR23208</strain>
    </source>
</reference>
<name>A0A1Y0IPX1_9BACL</name>
<proteinExistence type="predicted"/>
<dbReference type="PANTHER" id="PTHR33608:SF7">
    <property type="entry name" value="DUF58 DOMAIN-CONTAINING PROTEIN"/>
    <property type="match status" value="1"/>
</dbReference>
<dbReference type="EMBL" id="CP021434">
    <property type="protein sequence ID" value="ARU62652.1"/>
    <property type="molecule type" value="Genomic_DNA"/>
</dbReference>
<dbReference type="CDD" id="cd00198">
    <property type="entry name" value="vWFA"/>
    <property type="match status" value="1"/>
</dbReference>
<gene>
    <name evidence="2" type="ORF">CBW65_17985</name>
</gene>
<organism evidence="2 3">
    <name type="scientific">Tumebacillus avium</name>
    <dbReference type="NCBI Taxonomy" id="1903704"/>
    <lineage>
        <taxon>Bacteria</taxon>
        <taxon>Bacillati</taxon>
        <taxon>Bacillota</taxon>
        <taxon>Bacilli</taxon>
        <taxon>Bacillales</taxon>
        <taxon>Alicyclobacillaceae</taxon>
        <taxon>Tumebacillus</taxon>
    </lineage>
</organism>
<dbReference type="OrthoDB" id="9776116at2"/>
<dbReference type="Pfam" id="PF01882">
    <property type="entry name" value="DUF58"/>
    <property type="match status" value="1"/>
</dbReference>
<dbReference type="InterPro" id="IPR036465">
    <property type="entry name" value="vWFA_dom_sf"/>
</dbReference>
<dbReference type="AlphaFoldDB" id="A0A1Y0IPX1"/>
<feature type="domain" description="DUF58" evidence="1">
    <location>
        <begin position="45"/>
        <end position="250"/>
    </location>
</feature>
<sequence>MSNGLLTPAFLTRLERLRLQVRELPSHRGGARRSKQLGASVEFAEYRPYLPGDDLRHLDWRAYARLGRLFLKTFFDERDVLLYLMVDASRSMDYHGKLEQAQQLAAALGYLGLAEEDRVEALIFADRVRGKLERLISKQSAPRLFAMLQGAKALGEGTEGSLDWLTRAGMPTEPGVVVILSDFLLSDGYEEALKRLQAARHQVVAVQILSREELHPGFAGDLHLLDSESGKGLDVALSPYVVGQYREAVAAYTAELSEFCRRRGMYHVLVPAEESLEEAVFGRLLRTGVIGR</sequence>
<dbReference type="RefSeq" id="WP_087458011.1">
    <property type="nucleotide sequence ID" value="NZ_CP021434.1"/>
</dbReference>
<dbReference type="SUPFAM" id="SSF53300">
    <property type="entry name" value="vWA-like"/>
    <property type="match status" value="1"/>
</dbReference>
<protein>
    <recommendedName>
        <fullName evidence="1">DUF58 domain-containing protein</fullName>
    </recommendedName>
</protein>
<accession>A0A1Y0IPX1</accession>
<dbReference type="Proteomes" id="UP000195437">
    <property type="component" value="Chromosome"/>
</dbReference>
<evidence type="ECO:0000313" key="3">
    <source>
        <dbReference type="Proteomes" id="UP000195437"/>
    </source>
</evidence>
<dbReference type="Gene3D" id="3.40.50.410">
    <property type="entry name" value="von Willebrand factor, type A domain"/>
    <property type="match status" value="1"/>
</dbReference>
<dbReference type="InterPro" id="IPR002881">
    <property type="entry name" value="DUF58"/>
</dbReference>
<evidence type="ECO:0000313" key="2">
    <source>
        <dbReference type="EMBL" id="ARU62652.1"/>
    </source>
</evidence>
<keyword evidence="3" id="KW-1185">Reference proteome</keyword>
<dbReference type="PANTHER" id="PTHR33608">
    <property type="entry name" value="BLL2464 PROTEIN"/>
    <property type="match status" value="1"/>
</dbReference>